<evidence type="ECO:0000313" key="3">
    <source>
        <dbReference type="Proteomes" id="UP000077763"/>
    </source>
</evidence>
<evidence type="ECO:0000313" key="4">
    <source>
        <dbReference type="Proteomes" id="UP000078090"/>
    </source>
</evidence>
<dbReference type="EMBL" id="LUUG01000053">
    <property type="protein sequence ID" value="OAI06930.1"/>
    <property type="molecule type" value="Genomic_DNA"/>
</dbReference>
<evidence type="ECO:0000313" key="2">
    <source>
        <dbReference type="EMBL" id="OAI06930.1"/>
    </source>
</evidence>
<evidence type="ECO:0000313" key="1">
    <source>
        <dbReference type="EMBL" id="OAI00291.1"/>
    </source>
</evidence>
<name>A0A177MPU5_METMH</name>
<dbReference type="Proteomes" id="UP000077763">
    <property type="component" value="Unassembled WGS sequence"/>
</dbReference>
<dbReference type="AlphaFoldDB" id="A0A177MPU5"/>
<accession>A0A177MPU5</accession>
<reference evidence="3 4" key="1">
    <citation type="submission" date="2016-03" db="EMBL/GenBank/DDBJ databases">
        <authorList>
            <person name="Ploux O."/>
        </authorList>
    </citation>
    <scope>NUCLEOTIDE SEQUENCE [LARGE SCALE GENOMIC DNA]</scope>
    <source>
        <strain evidence="2 4">R-45363</strain>
        <strain evidence="1 3">R-45371</strain>
    </source>
</reference>
<sequence length="56" mass="6230">MADSKPKCGLCGQRVLIPGFELNTLLGQKKFCCEGCRSIFQLLNSEQIIITTPEEK</sequence>
<proteinExistence type="predicted"/>
<organism evidence="2 4">
    <name type="scientific">Methylomonas methanica</name>
    <dbReference type="NCBI Taxonomy" id="421"/>
    <lineage>
        <taxon>Bacteria</taxon>
        <taxon>Pseudomonadati</taxon>
        <taxon>Pseudomonadota</taxon>
        <taxon>Gammaproteobacteria</taxon>
        <taxon>Methylococcales</taxon>
        <taxon>Methylococcaceae</taxon>
        <taxon>Methylomonas</taxon>
    </lineage>
</organism>
<protein>
    <submittedName>
        <fullName evidence="2">Metal-binding protein</fullName>
    </submittedName>
</protein>
<gene>
    <name evidence="2" type="ORF">A1332_10305</name>
    <name evidence="1" type="ORF">A1353_00930</name>
</gene>
<dbReference type="EMBL" id="LUUH01000077">
    <property type="protein sequence ID" value="OAI00291.1"/>
    <property type="molecule type" value="Genomic_DNA"/>
</dbReference>
<dbReference type="Proteomes" id="UP000078090">
    <property type="component" value="Unassembled WGS sequence"/>
</dbReference>
<comment type="caution">
    <text evidence="2">The sequence shown here is derived from an EMBL/GenBank/DDBJ whole genome shotgun (WGS) entry which is preliminary data.</text>
</comment>